<comment type="caution">
    <text evidence="3">The sequence shown here is derived from an EMBL/GenBank/DDBJ whole genome shotgun (WGS) entry which is preliminary data.</text>
</comment>
<dbReference type="GO" id="GO:0140662">
    <property type="term" value="F:ATP-dependent protein folding chaperone"/>
    <property type="evidence" value="ECO:0007669"/>
    <property type="project" value="InterPro"/>
</dbReference>
<dbReference type="PANTHER" id="PTHR19375">
    <property type="entry name" value="HEAT SHOCK PROTEIN 70KDA"/>
    <property type="match status" value="1"/>
</dbReference>
<dbReference type="AlphaFoldDB" id="A0AAD4L6T7"/>
<proteinExistence type="predicted"/>
<dbReference type="Proteomes" id="UP001201163">
    <property type="component" value="Unassembled WGS sequence"/>
</dbReference>
<accession>A0AAD4L6T7</accession>
<reference evidence="3" key="1">
    <citation type="submission" date="2022-01" db="EMBL/GenBank/DDBJ databases">
        <title>Comparative genomics reveals a dynamic genome evolution in the ectomycorrhizal milk-cap (Lactarius) mushrooms.</title>
        <authorList>
            <consortium name="DOE Joint Genome Institute"/>
            <person name="Lebreton A."/>
            <person name="Tang N."/>
            <person name="Kuo A."/>
            <person name="LaButti K."/>
            <person name="Drula E."/>
            <person name="Barry K."/>
            <person name="Clum A."/>
            <person name="Lipzen A."/>
            <person name="Mousain D."/>
            <person name="Ng V."/>
            <person name="Wang R."/>
            <person name="Wang X."/>
            <person name="Dai Y."/>
            <person name="Henrissat B."/>
            <person name="Grigoriev I.V."/>
            <person name="Guerin-Laguette A."/>
            <person name="Yu F."/>
            <person name="Martin F.M."/>
        </authorList>
    </citation>
    <scope>NUCLEOTIDE SEQUENCE</scope>
    <source>
        <strain evidence="3">QP</strain>
    </source>
</reference>
<dbReference type="GO" id="GO:0005524">
    <property type="term" value="F:ATP binding"/>
    <property type="evidence" value="ECO:0007669"/>
    <property type="project" value="UniProtKB-KW"/>
</dbReference>
<protein>
    <submittedName>
        <fullName evidence="3">Uncharacterized protein</fullName>
    </submittedName>
</protein>
<keyword evidence="2" id="KW-0067">ATP-binding</keyword>
<dbReference type="Pfam" id="PF00012">
    <property type="entry name" value="HSP70"/>
    <property type="match status" value="1"/>
</dbReference>
<dbReference type="EMBL" id="JAKELL010000622">
    <property type="protein sequence ID" value="KAH8976491.1"/>
    <property type="molecule type" value="Genomic_DNA"/>
</dbReference>
<gene>
    <name evidence="3" type="ORF">EDB92DRAFT_1358105</name>
</gene>
<organism evidence="3 4">
    <name type="scientific">Lactarius akahatsu</name>
    <dbReference type="NCBI Taxonomy" id="416441"/>
    <lineage>
        <taxon>Eukaryota</taxon>
        <taxon>Fungi</taxon>
        <taxon>Dikarya</taxon>
        <taxon>Basidiomycota</taxon>
        <taxon>Agaricomycotina</taxon>
        <taxon>Agaricomycetes</taxon>
        <taxon>Russulales</taxon>
        <taxon>Russulaceae</taxon>
        <taxon>Lactarius</taxon>
    </lineage>
</organism>
<evidence type="ECO:0000256" key="2">
    <source>
        <dbReference type="ARBA" id="ARBA00022840"/>
    </source>
</evidence>
<sequence>MTALIKRNTTVPTKKSEIFSTYLDNQPDVLIQIYEGERARTKDNNLLGSPSSLVSCQLPGGVLAPSLVAPKPVARHLVIAARPAEPTRGGVASDPSVPFSAGVDCHCRGLPGSHTLDDTNDDIAAADRHLIRL</sequence>
<dbReference type="SUPFAM" id="SSF100920">
    <property type="entry name" value="Heat shock protein 70kD (HSP70), peptide-binding domain"/>
    <property type="match status" value="1"/>
</dbReference>
<dbReference type="InterPro" id="IPR029047">
    <property type="entry name" value="HSP70_peptide-bd_sf"/>
</dbReference>
<dbReference type="Gene3D" id="2.60.34.10">
    <property type="entry name" value="Substrate Binding Domain Of DNAk, Chain A, domain 1"/>
    <property type="match status" value="1"/>
</dbReference>
<keyword evidence="4" id="KW-1185">Reference proteome</keyword>
<evidence type="ECO:0000313" key="3">
    <source>
        <dbReference type="EMBL" id="KAH8976491.1"/>
    </source>
</evidence>
<dbReference type="InterPro" id="IPR013126">
    <property type="entry name" value="Hsp_70_fam"/>
</dbReference>
<evidence type="ECO:0000313" key="4">
    <source>
        <dbReference type="Proteomes" id="UP001201163"/>
    </source>
</evidence>
<name>A0AAD4L6T7_9AGAM</name>
<keyword evidence="1" id="KW-0547">Nucleotide-binding</keyword>
<evidence type="ECO:0000256" key="1">
    <source>
        <dbReference type="ARBA" id="ARBA00022741"/>
    </source>
</evidence>